<sequence length="424" mass="48954">MILELKIQNFLSFKNEVIFSFEATSDKLLEEYYVAEMPDETRILKMAMVYGANASGKSNLLETFEFLNFFTQHIPEEKEGGTRFAPFEFGETRKKPGTFELLFYVDGKKHRYQLVIDRDTVLEEKLFVYPGTQPAAIFIRSFDAEKKISVVQFGSKVKISSQAVEAIQLKTLKNASVFAAYNQVNLSIPELDSVVAWLRNQFLNVIDPYTDLTGFSDKTIKDNDKMKLYALKFLKEADFNITNVLFEERVRNVPEEMLKYLDVLPMTDEERSTVAKEKTLHYDETMFTHRIINDGKEESYNLSENSQSQGTLRYYGLSAPFFHAIEKNAFLPIDEIGSALHPLLVMHFLKEFLQKSNQAQLLFTTHNMSLLNEKDILRKDAIWFTEKGEDGATDLYSMADFNFRKELSFYNAYKIGKFGGIPKL</sequence>
<dbReference type="GO" id="GO:0005524">
    <property type="term" value="F:ATP binding"/>
    <property type="evidence" value="ECO:0007669"/>
    <property type="project" value="InterPro"/>
</dbReference>
<evidence type="ECO:0000259" key="1">
    <source>
        <dbReference type="Pfam" id="PF13304"/>
    </source>
</evidence>
<dbReference type="KEGG" id="mcos:GM418_30120"/>
<dbReference type="Pfam" id="PF13304">
    <property type="entry name" value="AAA_21"/>
    <property type="match status" value="1"/>
</dbReference>
<organism evidence="2 3">
    <name type="scientific">Maribellus comscasis</name>
    <dbReference type="NCBI Taxonomy" id="2681766"/>
    <lineage>
        <taxon>Bacteria</taxon>
        <taxon>Pseudomonadati</taxon>
        <taxon>Bacteroidota</taxon>
        <taxon>Bacteroidia</taxon>
        <taxon>Marinilabiliales</taxon>
        <taxon>Prolixibacteraceae</taxon>
        <taxon>Maribellus</taxon>
    </lineage>
</organism>
<dbReference type="InterPro" id="IPR027417">
    <property type="entry name" value="P-loop_NTPase"/>
</dbReference>
<dbReference type="PANTHER" id="PTHR40396">
    <property type="entry name" value="ATPASE-LIKE PROTEIN"/>
    <property type="match status" value="1"/>
</dbReference>
<evidence type="ECO:0000313" key="2">
    <source>
        <dbReference type="EMBL" id="QGY47766.1"/>
    </source>
</evidence>
<accession>A0A6I6JX84</accession>
<dbReference type="PANTHER" id="PTHR40396:SF1">
    <property type="entry name" value="ATPASE AAA-TYPE CORE DOMAIN-CONTAINING PROTEIN"/>
    <property type="match status" value="1"/>
</dbReference>
<dbReference type="Proteomes" id="UP000428260">
    <property type="component" value="Chromosome"/>
</dbReference>
<proteinExistence type="predicted"/>
<keyword evidence="3" id="KW-1185">Reference proteome</keyword>
<dbReference type="GO" id="GO:0016887">
    <property type="term" value="F:ATP hydrolysis activity"/>
    <property type="evidence" value="ECO:0007669"/>
    <property type="project" value="InterPro"/>
</dbReference>
<feature type="domain" description="ATPase AAA-type core" evidence="1">
    <location>
        <begin position="47"/>
        <end position="372"/>
    </location>
</feature>
<name>A0A6I6JX84_9BACT</name>
<dbReference type="SUPFAM" id="SSF52540">
    <property type="entry name" value="P-loop containing nucleoside triphosphate hydrolases"/>
    <property type="match status" value="1"/>
</dbReference>
<dbReference type="AlphaFoldDB" id="A0A6I6JX84"/>
<reference evidence="2 3" key="1">
    <citation type="submission" date="2019-11" db="EMBL/GenBank/DDBJ databases">
        <authorList>
            <person name="Zheng R.K."/>
            <person name="Sun C.M."/>
        </authorList>
    </citation>
    <scope>NUCLEOTIDE SEQUENCE [LARGE SCALE GENOMIC DNA]</scope>
    <source>
        <strain evidence="2 3">WC007</strain>
    </source>
</reference>
<gene>
    <name evidence="2" type="ORF">GM418_30120</name>
</gene>
<protein>
    <submittedName>
        <fullName evidence="2">AAA family ATPase</fullName>
    </submittedName>
</protein>
<dbReference type="RefSeq" id="WP_158871943.1">
    <property type="nucleotide sequence ID" value="NZ_CP046401.1"/>
</dbReference>
<evidence type="ECO:0000313" key="3">
    <source>
        <dbReference type="Proteomes" id="UP000428260"/>
    </source>
</evidence>
<dbReference type="EMBL" id="CP046401">
    <property type="protein sequence ID" value="QGY47766.1"/>
    <property type="molecule type" value="Genomic_DNA"/>
</dbReference>
<dbReference type="InterPro" id="IPR003959">
    <property type="entry name" value="ATPase_AAA_core"/>
</dbReference>
<dbReference type="Gene3D" id="3.40.50.300">
    <property type="entry name" value="P-loop containing nucleotide triphosphate hydrolases"/>
    <property type="match status" value="1"/>
</dbReference>